<gene>
    <name evidence="1" type="ORF">Agabi119p4_7033</name>
</gene>
<evidence type="ECO:0000313" key="2">
    <source>
        <dbReference type="Proteomes" id="UP000629468"/>
    </source>
</evidence>
<dbReference type="Gene3D" id="1.20.1280.50">
    <property type="match status" value="1"/>
</dbReference>
<sequence length="437" mass="50286">MVQITPLNVPSPSPSQTDLVHSQTLYVLSSSQTKIRSLPFELLSTIFQHACPTLDISAENPIPMPPFHLVLRLVSTSWYDIVQSTPQFWATVLLPELCAENVDIKARYLKLYLDTSGGLPLTLSFRFDKSLREVGWFVSSIVDATLEHSAHRIKALRLSRPPRIWLEKLIPQMCQLATMHIDNPRPEKNWSPRRDERLFLPKSVNFRQIYLRCPCLLDFHLACPTPSLTHVDLVDCPIDFAMEFLLRCPNLIDFRCRCLLLYPLKVENPRTMFTSPLIRSRLSTLSWSTNYTRDGISEWDSVLFELIRFPSLERFHWWAGSCRVIVDDTILAFLSRIPKSISTLELAEVDMTFTDAILNHFLLLTGVTQLRLCRCSCFFCGASILCLLTRDRWKEHLISQTHVYYNRLPGDRGMDTALDGISPRKWEETSGDVANQD</sequence>
<evidence type="ECO:0008006" key="3">
    <source>
        <dbReference type="Google" id="ProtNLM"/>
    </source>
</evidence>
<comment type="caution">
    <text evidence="1">The sequence shown here is derived from an EMBL/GenBank/DDBJ whole genome shotgun (WGS) entry which is preliminary data.</text>
</comment>
<accession>A0A8H7F0L9</accession>
<dbReference type="AlphaFoldDB" id="A0A8H7F0L9"/>
<organism evidence="1 2">
    <name type="scientific">Agaricus bisporus var. burnettii</name>
    <dbReference type="NCBI Taxonomy" id="192524"/>
    <lineage>
        <taxon>Eukaryota</taxon>
        <taxon>Fungi</taxon>
        <taxon>Dikarya</taxon>
        <taxon>Basidiomycota</taxon>
        <taxon>Agaricomycotina</taxon>
        <taxon>Agaricomycetes</taxon>
        <taxon>Agaricomycetidae</taxon>
        <taxon>Agaricales</taxon>
        <taxon>Agaricineae</taxon>
        <taxon>Agaricaceae</taxon>
        <taxon>Agaricus</taxon>
    </lineage>
</organism>
<name>A0A8H7F0L9_AGABI</name>
<proteinExistence type="predicted"/>
<dbReference type="Proteomes" id="UP000629468">
    <property type="component" value="Unassembled WGS sequence"/>
</dbReference>
<evidence type="ECO:0000313" key="1">
    <source>
        <dbReference type="EMBL" id="KAF7771059.1"/>
    </source>
</evidence>
<reference evidence="1 2" key="1">
    <citation type="journal article" name="Sci. Rep.">
        <title>Telomere-to-telomere assembled and centromere annotated genomes of the two main subspecies of the button mushroom Agaricus bisporus reveal especially polymorphic chromosome ends.</title>
        <authorList>
            <person name="Sonnenberg A.S.M."/>
            <person name="Sedaghat-Telgerd N."/>
            <person name="Lavrijssen B."/>
            <person name="Ohm R.A."/>
            <person name="Hendrickx P.M."/>
            <person name="Scholtmeijer K."/>
            <person name="Baars J.J.P."/>
            <person name="van Peer A."/>
        </authorList>
    </citation>
    <scope>NUCLEOTIDE SEQUENCE [LARGE SCALE GENOMIC DNA]</scope>
    <source>
        <strain evidence="1 2">H119_p4</strain>
    </source>
</reference>
<protein>
    <recommendedName>
        <fullName evidence="3">F-box domain-containing protein</fullName>
    </recommendedName>
</protein>
<dbReference type="EMBL" id="JABXXO010000009">
    <property type="protein sequence ID" value="KAF7771059.1"/>
    <property type="molecule type" value="Genomic_DNA"/>
</dbReference>